<dbReference type="InterPro" id="IPR001810">
    <property type="entry name" value="F-box_dom"/>
</dbReference>
<keyword evidence="5" id="KW-1185">Reference proteome</keyword>
<name>A0A8T2NUM7_9TELE</name>
<dbReference type="Gene3D" id="2.130.10.10">
    <property type="entry name" value="YVTN repeat-like/Quinoprotein amine dehydrogenase"/>
    <property type="match status" value="1"/>
</dbReference>
<dbReference type="CDD" id="cd22133">
    <property type="entry name" value="F-box_FBXW7"/>
    <property type="match status" value="1"/>
</dbReference>
<dbReference type="PROSITE" id="PS50181">
    <property type="entry name" value="FBOX"/>
    <property type="match status" value="1"/>
</dbReference>
<dbReference type="Gene3D" id="1.20.1280.50">
    <property type="match status" value="1"/>
</dbReference>
<dbReference type="Pfam" id="PF12937">
    <property type="entry name" value="F-box-like"/>
    <property type="match status" value="1"/>
</dbReference>
<evidence type="ECO:0000313" key="4">
    <source>
        <dbReference type="EMBL" id="KAG9344055.1"/>
    </source>
</evidence>
<comment type="caution">
    <text evidence="4">The sequence shown here is derived from an EMBL/GenBank/DDBJ whole genome shotgun (WGS) entry which is preliminary data.</text>
</comment>
<sequence>MGFYGTLKMIFYKMKRKLDHGPEVRSFPSGKKPCKGPEYPRHKRSTFILPLSERNSLEYQLWSPQPSVAMGDQDVPLGCTRVLSVLLLASPGRRLRRRSLSPLRDRCFIPDSGRGLAGHAARPAGLVPYPATPTTFGDLRAANGQGQQRRRITSIQPPAGLQEWLRTFQSWSGPEKLLALDELIDSCEPTQVKHMMQVIEPQFQRDFISLLPKELALYVLSFLEPKDLLQAAQTCRYWRNLAEDNLLWREKCREEGIDEPLPPKRRKVLKPGFTHSPWKSAYIRQHRIDTNWRRGDLKSPKVLKGHDDHVITCLQFCGNRIVSGSDDNTLKVWSAVTGKRVSELGCGLQEEAAMASRFLTEQPVHRGHTLRVVLTSLLEQNTLPEGLPRPLCIHAVQSADQRQQHGPEPATITMTPRRLASEVTPT</sequence>
<dbReference type="Proteomes" id="UP000824540">
    <property type="component" value="Unassembled WGS sequence"/>
</dbReference>
<dbReference type="FunFam" id="1.20.1280.50:FF:000004">
    <property type="entry name" value="F-box/WD repeat-containing protein 7 isoform X1"/>
    <property type="match status" value="1"/>
</dbReference>
<dbReference type="InterPro" id="IPR036047">
    <property type="entry name" value="F-box-like_dom_sf"/>
</dbReference>
<proteinExistence type="predicted"/>
<dbReference type="PROSITE" id="PS50082">
    <property type="entry name" value="WD_REPEATS_2"/>
    <property type="match status" value="1"/>
</dbReference>
<dbReference type="AlphaFoldDB" id="A0A8T2NUM7"/>
<dbReference type="InterPro" id="IPR053299">
    <property type="entry name" value="ASTRA_WD_repeat"/>
</dbReference>
<dbReference type="InterPro" id="IPR001680">
    <property type="entry name" value="WD40_rpt"/>
</dbReference>
<dbReference type="SUPFAM" id="SSF81383">
    <property type="entry name" value="F-box domain"/>
    <property type="match status" value="1"/>
</dbReference>
<gene>
    <name evidence="4" type="ORF">JZ751_012533</name>
</gene>
<feature type="non-terminal residue" evidence="4">
    <location>
        <position position="426"/>
    </location>
</feature>
<protein>
    <recommendedName>
        <fullName evidence="3">F-box domain-containing protein</fullName>
    </recommendedName>
</protein>
<feature type="domain" description="F-box" evidence="3">
    <location>
        <begin position="205"/>
        <end position="251"/>
    </location>
</feature>
<evidence type="ECO:0000256" key="2">
    <source>
        <dbReference type="SAM" id="MobiDB-lite"/>
    </source>
</evidence>
<feature type="region of interest" description="Disordered" evidence="2">
    <location>
        <begin position="401"/>
        <end position="426"/>
    </location>
</feature>
<evidence type="ECO:0000259" key="3">
    <source>
        <dbReference type="PROSITE" id="PS50181"/>
    </source>
</evidence>
<keyword evidence="1" id="KW-0853">WD repeat</keyword>
<dbReference type="OrthoDB" id="190105at2759"/>
<organism evidence="4 5">
    <name type="scientific">Albula glossodonta</name>
    <name type="common">roundjaw bonefish</name>
    <dbReference type="NCBI Taxonomy" id="121402"/>
    <lineage>
        <taxon>Eukaryota</taxon>
        <taxon>Metazoa</taxon>
        <taxon>Chordata</taxon>
        <taxon>Craniata</taxon>
        <taxon>Vertebrata</taxon>
        <taxon>Euteleostomi</taxon>
        <taxon>Actinopterygii</taxon>
        <taxon>Neopterygii</taxon>
        <taxon>Teleostei</taxon>
        <taxon>Albuliformes</taxon>
        <taxon>Albulidae</taxon>
        <taxon>Albula</taxon>
    </lineage>
</organism>
<evidence type="ECO:0000313" key="5">
    <source>
        <dbReference type="Proteomes" id="UP000824540"/>
    </source>
</evidence>
<evidence type="ECO:0000256" key="1">
    <source>
        <dbReference type="PROSITE-ProRule" id="PRU00221"/>
    </source>
</evidence>
<dbReference type="EMBL" id="JAFBMS010000021">
    <property type="protein sequence ID" value="KAG9344055.1"/>
    <property type="molecule type" value="Genomic_DNA"/>
</dbReference>
<dbReference type="PANTHER" id="PTHR44156">
    <property type="entry name" value="SUPERNUMERARY LIMBS, ISOFORM B-RELATED"/>
    <property type="match status" value="1"/>
</dbReference>
<dbReference type="InterPro" id="IPR036322">
    <property type="entry name" value="WD40_repeat_dom_sf"/>
</dbReference>
<feature type="repeat" description="WD" evidence="1">
    <location>
        <begin position="318"/>
        <end position="343"/>
    </location>
</feature>
<accession>A0A8T2NUM7</accession>
<dbReference type="SMART" id="SM00256">
    <property type="entry name" value="FBOX"/>
    <property type="match status" value="1"/>
</dbReference>
<dbReference type="Pfam" id="PF00400">
    <property type="entry name" value="WD40"/>
    <property type="match status" value="1"/>
</dbReference>
<reference evidence="4" key="1">
    <citation type="thesis" date="2021" institute="BYU ScholarsArchive" country="Provo, UT, USA">
        <title>Applications of and Algorithms for Genome Assembly and Genomic Analyses with an Emphasis on Marine Teleosts.</title>
        <authorList>
            <person name="Pickett B.D."/>
        </authorList>
    </citation>
    <scope>NUCLEOTIDE SEQUENCE</scope>
    <source>
        <strain evidence="4">HI-2016</strain>
    </source>
</reference>
<dbReference type="SMART" id="SM00320">
    <property type="entry name" value="WD40"/>
    <property type="match status" value="1"/>
</dbReference>
<dbReference type="InterPro" id="IPR015943">
    <property type="entry name" value="WD40/YVTN_repeat-like_dom_sf"/>
</dbReference>
<dbReference type="SUPFAM" id="SSF50978">
    <property type="entry name" value="WD40 repeat-like"/>
    <property type="match status" value="1"/>
</dbReference>